<organism evidence="2 5">
    <name type="scientific">Sulfolobus acidocaldarius</name>
    <dbReference type="NCBI Taxonomy" id="2285"/>
    <lineage>
        <taxon>Archaea</taxon>
        <taxon>Thermoproteota</taxon>
        <taxon>Thermoprotei</taxon>
        <taxon>Sulfolobales</taxon>
        <taxon>Sulfolobaceae</taxon>
        <taxon>Sulfolobus</taxon>
    </lineage>
</organism>
<dbReference type="RefSeq" id="WP_011278485.1">
    <property type="nucleotide sequence ID" value="NZ_BHWZ01000004.1"/>
</dbReference>
<reference evidence="4 5" key="1">
    <citation type="submission" date="2015-12" db="EMBL/GenBank/DDBJ databases">
        <title>A stable core within a dynamic pangenome in Sulfolobus acidocaldarius.</title>
        <authorList>
            <person name="Anderson R."/>
            <person name="Kouris A."/>
            <person name="Seward C."/>
            <person name="Campbell K."/>
            <person name="Whitaker R."/>
        </authorList>
    </citation>
    <scope>NUCLEOTIDE SEQUENCE [LARGE SCALE GENOMIC DNA]</scope>
    <source>
        <strain evidence="2 5">GG12-C01-09</strain>
        <strain evidence="3 4">NG05B_CO5_07</strain>
    </source>
</reference>
<gene>
    <name evidence="2" type="ORF">ATY89_09755</name>
    <name evidence="3" type="ORF">ATZ20_01310</name>
</gene>
<feature type="transmembrane region" description="Helical" evidence="1">
    <location>
        <begin position="12"/>
        <end position="31"/>
    </location>
</feature>
<dbReference type="OrthoDB" id="40898at2157"/>
<proteinExistence type="predicted"/>
<keyword evidence="1" id="KW-0472">Membrane</keyword>
<feature type="transmembrane region" description="Helical" evidence="1">
    <location>
        <begin position="68"/>
        <end position="91"/>
    </location>
</feature>
<dbReference type="OMA" id="IDENNME"/>
<name>A0A0U3H5K9_9CREN</name>
<dbReference type="GeneID" id="14552164"/>
<sequence length="179" mass="20307">MKLKYELPLAVAVWWIPLLGPFILGFVTAMLEREFRRGLISLAICDVVSSVVYLSLVYFLRISFFGNIFTLLIIVFTIAGVAVSVLSLMFFTNNITTTTISGNTINTEFYASSLNEVEEKVDKFLSNIGINREYCTKDTTSLGYDMIKNVYNCNNVKVEYEITKPGRKYKVKLTVKVAY</sequence>
<dbReference type="EMBL" id="CP013694">
    <property type="protein sequence ID" value="ALU30191.1"/>
    <property type="molecule type" value="Genomic_DNA"/>
</dbReference>
<dbReference type="Proteomes" id="UP000060043">
    <property type="component" value="Chromosome"/>
</dbReference>
<evidence type="ECO:0000313" key="5">
    <source>
        <dbReference type="Proteomes" id="UP000065473"/>
    </source>
</evidence>
<evidence type="ECO:0000256" key="1">
    <source>
        <dbReference type="SAM" id="Phobius"/>
    </source>
</evidence>
<dbReference type="Proteomes" id="UP000065473">
    <property type="component" value="Chromosome"/>
</dbReference>
<evidence type="ECO:0000313" key="3">
    <source>
        <dbReference type="EMBL" id="ALU30906.1"/>
    </source>
</evidence>
<evidence type="ECO:0000313" key="4">
    <source>
        <dbReference type="Proteomes" id="UP000060043"/>
    </source>
</evidence>
<dbReference type="EMBL" id="CP013695">
    <property type="protein sequence ID" value="ALU30906.1"/>
    <property type="molecule type" value="Genomic_DNA"/>
</dbReference>
<keyword evidence="1" id="KW-0812">Transmembrane</keyword>
<dbReference type="AlphaFoldDB" id="A0A0U3H5K9"/>
<keyword evidence="1" id="KW-1133">Transmembrane helix</keyword>
<accession>A0A0U3H5K9</accession>
<dbReference type="PaxDb" id="1435377-SUSAZ_07925"/>
<feature type="transmembrane region" description="Helical" evidence="1">
    <location>
        <begin position="38"/>
        <end position="62"/>
    </location>
</feature>
<evidence type="ECO:0000313" key="2">
    <source>
        <dbReference type="EMBL" id="ALU30191.1"/>
    </source>
</evidence>
<protein>
    <submittedName>
        <fullName evidence="2">Uncharacterized protein</fullName>
    </submittedName>
</protein>